<name>A0A8S5SJG7_9CAUD</name>
<proteinExistence type="predicted"/>
<accession>A0A8S5SJG7</accession>
<organism evidence="2">
    <name type="scientific">Siphoviridae sp. ctFPV4</name>
    <dbReference type="NCBI Taxonomy" id="2827819"/>
    <lineage>
        <taxon>Viruses</taxon>
        <taxon>Duplodnaviria</taxon>
        <taxon>Heunggongvirae</taxon>
        <taxon>Uroviricota</taxon>
        <taxon>Caudoviricetes</taxon>
    </lineage>
</organism>
<reference evidence="2" key="1">
    <citation type="journal article" date="2021" name="Proc. Natl. Acad. Sci. U.S.A.">
        <title>A Catalog of Tens of Thousands of Viruses from Human Metagenomes Reveals Hidden Associations with Chronic Diseases.</title>
        <authorList>
            <person name="Tisza M.J."/>
            <person name="Buck C.B."/>
        </authorList>
    </citation>
    <scope>NUCLEOTIDE SEQUENCE</scope>
    <source>
        <strain evidence="2">CtFPV4</strain>
    </source>
</reference>
<keyword evidence="1" id="KW-1133">Transmembrane helix</keyword>
<sequence>MDSQNSVLCYNGAEVIKLWTDLASAIITSVFTLVGVFIGAKLTNASSSRQEEKKILSEFYADVFIAYSNYVICQNNENIANILSACEKTKLLCSEKSAEVLNALAYAVTREHPVPHECKNIVDQLRNSAKDDVRNR</sequence>
<feature type="transmembrane region" description="Helical" evidence="1">
    <location>
        <begin position="22"/>
        <end position="40"/>
    </location>
</feature>
<dbReference type="EMBL" id="BK032609">
    <property type="protein sequence ID" value="DAF51080.1"/>
    <property type="molecule type" value="Genomic_DNA"/>
</dbReference>
<keyword evidence="1" id="KW-0812">Transmembrane</keyword>
<evidence type="ECO:0000313" key="2">
    <source>
        <dbReference type="EMBL" id="DAF51080.1"/>
    </source>
</evidence>
<protein>
    <submittedName>
        <fullName evidence="2">Uncharacterized protein</fullName>
    </submittedName>
</protein>
<evidence type="ECO:0000256" key="1">
    <source>
        <dbReference type="SAM" id="Phobius"/>
    </source>
</evidence>
<keyword evidence="1" id="KW-0472">Membrane</keyword>